<dbReference type="CDD" id="cd01189">
    <property type="entry name" value="INT_ICEBs1_C_like"/>
    <property type="match status" value="1"/>
</dbReference>
<dbReference type="InterPro" id="IPR010998">
    <property type="entry name" value="Integrase_recombinase_N"/>
</dbReference>
<keyword evidence="5" id="KW-0233">DNA recombination</keyword>
<evidence type="ECO:0000256" key="4">
    <source>
        <dbReference type="ARBA" id="ARBA00023125"/>
    </source>
</evidence>
<dbReference type="RefSeq" id="WP_055186996.1">
    <property type="nucleotide sequence ID" value="NZ_CYXN01000043.1"/>
</dbReference>
<dbReference type="GO" id="GO:0006310">
    <property type="term" value="P:DNA recombination"/>
    <property type="evidence" value="ECO:0007669"/>
    <property type="project" value="UniProtKB-KW"/>
</dbReference>
<dbReference type="PROSITE" id="PS51900">
    <property type="entry name" value="CB"/>
    <property type="match status" value="1"/>
</dbReference>
<name>A0A173VAV1_9FIRM</name>
<dbReference type="InterPro" id="IPR002104">
    <property type="entry name" value="Integrase_catalytic"/>
</dbReference>
<evidence type="ECO:0000259" key="8">
    <source>
        <dbReference type="PROSITE" id="PS51900"/>
    </source>
</evidence>
<dbReference type="PROSITE" id="PS51898">
    <property type="entry name" value="TYR_RECOMBINASE"/>
    <property type="match status" value="1"/>
</dbReference>
<comment type="function">
    <text evidence="1">Site-specific tyrosine recombinase, which acts by catalyzing the cutting and rejoining of the recombining DNA molecules.</text>
</comment>
<organism evidence="9 10">
    <name type="scientific">Faecalibacterium prausnitzii</name>
    <dbReference type="NCBI Taxonomy" id="853"/>
    <lineage>
        <taxon>Bacteria</taxon>
        <taxon>Bacillati</taxon>
        <taxon>Bacillota</taxon>
        <taxon>Clostridia</taxon>
        <taxon>Eubacteriales</taxon>
        <taxon>Oscillospiraceae</taxon>
        <taxon>Faecalibacterium</taxon>
    </lineage>
</organism>
<accession>A0A173VAV1</accession>
<proteinExistence type="inferred from homology"/>
<dbReference type="Pfam" id="PF14659">
    <property type="entry name" value="Phage_int_SAM_3"/>
    <property type="match status" value="1"/>
</dbReference>
<comment type="similarity">
    <text evidence="2">Belongs to the 'phage' integrase family.</text>
</comment>
<evidence type="ECO:0000313" key="9">
    <source>
        <dbReference type="EMBL" id="CUN23930.1"/>
    </source>
</evidence>
<feature type="domain" description="Core-binding (CB)" evidence="8">
    <location>
        <begin position="73"/>
        <end position="229"/>
    </location>
</feature>
<evidence type="ECO:0000256" key="3">
    <source>
        <dbReference type="ARBA" id="ARBA00022908"/>
    </source>
</evidence>
<keyword evidence="3" id="KW-0229">DNA integration</keyword>
<reference evidence="9 10" key="1">
    <citation type="submission" date="2015-09" db="EMBL/GenBank/DDBJ databases">
        <authorList>
            <consortium name="Pathogen Informatics"/>
        </authorList>
    </citation>
    <scope>NUCLEOTIDE SEQUENCE [LARGE SCALE GENOMIC DNA]</scope>
    <source>
        <strain evidence="9 10">2789STDY5834970</strain>
    </source>
</reference>
<keyword evidence="4 6" id="KW-0238">DNA-binding</keyword>
<dbReference type="Proteomes" id="UP000095649">
    <property type="component" value="Unassembled WGS sequence"/>
</dbReference>
<feature type="domain" description="Tyr recombinase" evidence="7">
    <location>
        <begin position="250"/>
        <end position="460"/>
    </location>
</feature>
<dbReference type="OrthoDB" id="1818781at2"/>
<evidence type="ECO:0000256" key="1">
    <source>
        <dbReference type="ARBA" id="ARBA00003283"/>
    </source>
</evidence>
<dbReference type="Pfam" id="PF00589">
    <property type="entry name" value="Phage_integrase"/>
    <property type="match status" value="1"/>
</dbReference>
<dbReference type="InterPro" id="IPR050090">
    <property type="entry name" value="Tyrosine_recombinase_XerCD"/>
</dbReference>
<dbReference type="InterPro" id="IPR013762">
    <property type="entry name" value="Integrase-like_cat_sf"/>
</dbReference>
<dbReference type="AlphaFoldDB" id="A0A173VAV1"/>
<dbReference type="SUPFAM" id="SSF56349">
    <property type="entry name" value="DNA breaking-rejoining enzymes"/>
    <property type="match status" value="1"/>
</dbReference>
<dbReference type="GO" id="GO:0003677">
    <property type="term" value="F:DNA binding"/>
    <property type="evidence" value="ECO:0007669"/>
    <property type="project" value="UniProtKB-UniRule"/>
</dbReference>
<dbReference type="Gene3D" id="1.10.150.130">
    <property type="match status" value="1"/>
</dbReference>
<dbReference type="EMBL" id="CYXN01000043">
    <property type="protein sequence ID" value="CUN23930.1"/>
    <property type="molecule type" value="Genomic_DNA"/>
</dbReference>
<dbReference type="PANTHER" id="PTHR30349">
    <property type="entry name" value="PHAGE INTEGRASE-RELATED"/>
    <property type="match status" value="1"/>
</dbReference>
<gene>
    <name evidence="9" type="primary">xerC</name>
    <name evidence="9" type="ORF">ERS852582_02719</name>
</gene>
<dbReference type="GO" id="GO:0015074">
    <property type="term" value="P:DNA integration"/>
    <property type="evidence" value="ECO:0007669"/>
    <property type="project" value="UniProtKB-KW"/>
</dbReference>
<dbReference type="InterPro" id="IPR004107">
    <property type="entry name" value="Integrase_SAM-like_N"/>
</dbReference>
<evidence type="ECO:0000256" key="5">
    <source>
        <dbReference type="ARBA" id="ARBA00023172"/>
    </source>
</evidence>
<evidence type="ECO:0000256" key="6">
    <source>
        <dbReference type="PROSITE-ProRule" id="PRU01248"/>
    </source>
</evidence>
<protein>
    <submittedName>
        <fullName evidence="9">Tyrosine recombinase XerC</fullName>
    </submittedName>
</protein>
<dbReference type="InterPro" id="IPR044068">
    <property type="entry name" value="CB"/>
</dbReference>
<dbReference type="Gene3D" id="1.10.443.10">
    <property type="entry name" value="Intergrase catalytic core"/>
    <property type="match status" value="1"/>
</dbReference>
<evidence type="ECO:0000256" key="2">
    <source>
        <dbReference type="ARBA" id="ARBA00008857"/>
    </source>
</evidence>
<evidence type="ECO:0000313" key="10">
    <source>
        <dbReference type="Proteomes" id="UP000095649"/>
    </source>
</evidence>
<dbReference type="InterPro" id="IPR011010">
    <property type="entry name" value="DNA_brk_join_enz"/>
</dbReference>
<dbReference type="PANTHER" id="PTHR30349:SF41">
    <property type="entry name" value="INTEGRASE_RECOMBINASE PROTEIN MJ0367-RELATED"/>
    <property type="match status" value="1"/>
</dbReference>
<sequence length="475" mass="52975">MAKITKRMKKDGSCSYCIRVSNGYDRQGRQVMVNRTFTPPPGMTGKKLEKELQRQADAFEQEVHAGVLLDASMKVDDLIERWFTEYAEKKLKPKTVYNYRRLVPRISAGLGQLKVCQVKPAHLMAFYSNLEEQGVREDSTYTATPALLERLLHGKRGQIAKAAGIGDDTMRNVYRGANVSQSTAEKVAVVVGLPLSKAFTEHAKDGGRLNGNTVQHYHRMLSSVFTKAVQWGLVPENPCKRAEAPKAEEIDVQALEEKDVARLLEALQDAPAQFSVITQLALFTGARRSEICGLRWCDVDLDAGTLSIERNVQYIPGKGTVFTTPKTKRSRRCIKIGPECVQLLREYRQHQRAERLRMGTAWVRRVEIAGKMVENDLLFTKWNGAPIDPKTVTTWFPGFLAAHDLPPVHFHSLRHTNASLLIAAHVPVTAVSGRLGHAKTSTTTDIYAGFIRSADAAASDALTDVFIRIRDENHA</sequence>
<evidence type="ECO:0000259" key="7">
    <source>
        <dbReference type="PROSITE" id="PS51898"/>
    </source>
</evidence>